<dbReference type="Pfam" id="PF04367">
    <property type="entry name" value="DUF502"/>
    <property type="match status" value="1"/>
</dbReference>
<accession>A0ABN7KU25</accession>
<dbReference type="EMBL" id="CAJNBJ010000001">
    <property type="protein sequence ID" value="CAE6706220.1"/>
    <property type="molecule type" value="Genomic_DNA"/>
</dbReference>
<evidence type="ECO:0000313" key="3">
    <source>
        <dbReference type="Proteomes" id="UP000675880"/>
    </source>
</evidence>
<keyword evidence="3" id="KW-1185">Reference proteome</keyword>
<reference evidence="2 3" key="1">
    <citation type="submission" date="2021-02" db="EMBL/GenBank/DDBJ databases">
        <authorList>
            <person name="Han P."/>
        </authorList>
    </citation>
    <scope>NUCLEOTIDE SEQUENCE [LARGE SCALE GENOMIC DNA]</scope>
    <source>
        <strain evidence="2">Candidatus Nitrospira sp. ZN2</strain>
    </source>
</reference>
<keyword evidence="1" id="KW-0812">Transmembrane</keyword>
<keyword evidence="1" id="KW-1133">Transmembrane helix</keyword>
<dbReference type="Proteomes" id="UP000675880">
    <property type="component" value="Unassembled WGS sequence"/>
</dbReference>
<feature type="transmembrane region" description="Helical" evidence="1">
    <location>
        <begin position="52"/>
        <end position="74"/>
    </location>
</feature>
<keyword evidence="1" id="KW-0472">Membrane</keyword>
<dbReference type="PANTHER" id="PTHR31876">
    <property type="entry name" value="COV-LIKE PROTEIN 1"/>
    <property type="match status" value="1"/>
</dbReference>
<evidence type="ECO:0008006" key="4">
    <source>
        <dbReference type="Google" id="ProtNLM"/>
    </source>
</evidence>
<proteinExistence type="predicted"/>
<feature type="transmembrane region" description="Helical" evidence="1">
    <location>
        <begin position="12"/>
        <end position="32"/>
    </location>
</feature>
<dbReference type="InterPro" id="IPR007462">
    <property type="entry name" value="COV1-like"/>
</dbReference>
<dbReference type="PANTHER" id="PTHR31876:SF26">
    <property type="entry name" value="PROTEIN LIKE COV 2"/>
    <property type="match status" value="1"/>
</dbReference>
<comment type="caution">
    <text evidence="2">The sequence shown here is derived from an EMBL/GenBank/DDBJ whole genome shotgun (WGS) entry which is preliminary data.</text>
</comment>
<sequence length="208" mass="22972">MTSSHRLGRIFLTGLIVLVPAWTTFLILAALFETLDSLLLDLIGRQIQPYAPGLGVLLLLGMVLIVGAIATQVIGQRFVHWTETTLERIPLIRSIYLTLKSMTDLLNYRARFGQSTVVAFPFPRDGLWALGFVMGSPPPALQIAPMVELVMVFVPTAIHPFTGYLAMIPKSQLHPLNLLPEEALKLEFSAGLYRPLQGWLTSPAQKPS</sequence>
<name>A0ABN7KU25_9BACT</name>
<evidence type="ECO:0000256" key="1">
    <source>
        <dbReference type="SAM" id="Phobius"/>
    </source>
</evidence>
<dbReference type="RefSeq" id="WP_213040790.1">
    <property type="nucleotide sequence ID" value="NZ_CAJNBJ010000001.1"/>
</dbReference>
<organism evidence="2 3">
    <name type="scientific">Nitrospira defluvii</name>
    <dbReference type="NCBI Taxonomy" id="330214"/>
    <lineage>
        <taxon>Bacteria</taxon>
        <taxon>Pseudomonadati</taxon>
        <taxon>Nitrospirota</taxon>
        <taxon>Nitrospiria</taxon>
        <taxon>Nitrospirales</taxon>
        <taxon>Nitrospiraceae</taxon>
        <taxon>Nitrospira</taxon>
    </lineage>
</organism>
<protein>
    <recommendedName>
        <fullName evidence="4">DUF502 domain-containing protein</fullName>
    </recommendedName>
</protein>
<evidence type="ECO:0000313" key="2">
    <source>
        <dbReference type="EMBL" id="CAE6706220.1"/>
    </source>
</evidence>
<gene>
    <name evidence="2" type="ORF">NSPZN2_10989</name>
</gene>